<accession>A0A0N9HVF6</accession>
<keyword evidence="3" id="KW-1185">Reference proteome</keyword>
<proteinExistence type="predicted"/>
<dbReference type="Pfam" id="PF00578">
    <property type="entry name" value="AhpC-TSA"/>
    <property type="match status" value="1"/>
</dbReference>
<feature type="domain" description="Thioredoxin" evidence="1">
    <location>
        <begin position="1"/>
        <end position="130"/>
    </location>
</feature>
<dbReference type="EMBL" id="CP012752">
    <property type="protein sequence ID" value="ALG06948.1"/>
    <property type="molecule type" value="Genomic_DNA"/>
</dbReference>
<dbReference type="InterPro" id="IPR036249">
    <property type="entry name" value="Thioredoxin-like_sf"/>
</dbReference>
<dbReference type="PANTHER" id="PTHR42852">
    <property type="entry name" value="THIOL:DISULFIDE INTERCHANGE PROTEIN DSBE"/>
    <property type="match status" value="1"/>
</dbReference>
<gene>
    <name evidence="2" type="ORF">AOZ06_08445</name>
</gene>
<dbReference type="Gene3D" id="3.40.30.10">
    <property type="entry name" value="Glutaredoxin"/>
    <property type="match status" value="1"/>
</dbReference>
<evidence type="ECO:0000313" key="3">
    <source>
        <dbReference type="Proteomes" id="UP000063699"/>
    </source>
</evidence>
<dbReference type="PANTHER" id="PTHR42852:SF17">
    <property type="entry name" value="THIOREDOXIN-LIKE PROTEIN HI_1115"/>
    <property type="match status" value="1"/>
</dbReference>
<dbReference type="InterPro" id="IPR050553">
    <property type="entry name" value="Thioredoxin_ResA/DsbE_sf"/>
</dbReference>
<evidence type="ECO:0000259" key="1">
    <source>
        <dbReference type="PROSITE" id="PS51352"/>
    </source>
</evidence>
<sequence length="131" mass="14302">MKFTMTTLDGVEFDGRSLAGKAAVLWFWAPWCGECRRDAAIVAETAKAYDGKVAFLGVTGWGKLDAMKKFADYKLSGFPHVADVDDKLFTTARIKGTPTLMFYRPDGTSTEHIGSISAEQLADKLNALSQS</sequence>
<evidence type="ECO:0000313" key="2">
    <source>
        <dbReference type="EMBL" id="ALG06948.1"/>
    </source>
</evidence>
<protein>
    <recommendedName>
        <fullName evidence="1">Thioredoxin domain-containing protein</fullName>
    </recommendedName>
</protein>
<dbReference type="SUPFAM" id="SSF52833">
    <property type="entry name" value="Thioredoxin-like"/>
    <property type="match status" value="1"/>
</dbReference>
<dbReference type="InterPro" id="IPR000866">
    <property type="entry name" value="AhpC/TSA"/>
</dbReference>
<dbReference type="InterPro" id="IPR013766">
    <property type="entry name" value="Thioredoxin_domain"/>
</dbReference>
<dbReference type="GO" id="GO:0016209">
    <property type="term" value="F:antioxidant activity"/>
    <property type="evidence" value="ECO:0007669"/>
    <property type="project" value="InterPro"/>
</dbReference>
<dbReference type="GO" id="GO:0016491">
    <property type="term" value="F:oxidoreductase activity"/>
    <property type="evidence" value="ECO:0007669"/>
    <property type="project" value="InterPro"/>
</dbReference>
<name>A0A0N9HVF6_9PSEU</name>
<dbReference type="AlphaFoldDB" id="A0A0N9HVF6"/>
<dbReference type="PROSITE" id="PS51352">
    <property type="entry name" value="THIOREDOXIN_2"/>
    <property type="match status" value="1"/>
</dbReference>
<organism evidence="2 3">
    <name type="scientific">Kibdelosporangium phytohabitans</name>
    <dbReference type="NCBI Taxonomy" id="860235"/>
    <lineage>
        <taxon>Bacteria</taxon>
        <taxon>Bacillati</taxon>
        <taxon>Actinomycetota</taxon>
        <taxon>Actinomycetes</taxon>
        <taxon>Pseudonocardiales</taxon>
        <taxon>Pseudonocardiaceae</taxon>
        <taxon>Kibdelosporangium</taxon>
    </lineage>
</organism>
<dbReference type="KEGG" id="kphy:AOZ06_08445"/>
<reference evidence="2 3" key="1">
    <citation type="submission" date="2015-07" db="EMBL/GenBank/DDBJ databases">
        <title>Genome sequencing of Kibdelosporangium phytohabitans.</title>
        <authorList>
            <person name="Qin S."/>
            <person name="Xing K."/>
        </authorList>
    </citation>
    <scope>NUCLEOTIDE SEQUENCE [LARGE SCALE GENOMIC DNA]</scope>
    <source>
        <strain evidence="2 3">KLBMP1111</strain>
    </source>
</reference>
<dbReference type="STRING" id="860235.AOZ06_08445"/>
<dbReference type="Proteomes" id="UP000063699">
    <property type="component" value="Chromosome"/>
</dbReference>